<reference evidence="2" key="1">
    <citation type="journal article" date="2007" name="Science">
        <title>Draft genome of the filarial nematode parasite Brugia malayi.</title>
        <authorList>
            <person name="Ghedin E."/>
            <person name="Wang S."/>
            <person name="Spiro D."/>
            <person name="Caler E."/>
            <person name="Zhao Q."/>
            <person name="Crabtree J."/>
            <person name="Allen J.E."/>
            <person name="Delcher A.L."/>
            <person name="Guiliano D.B."/>
            <person name="Miranda-Saavedra D."/>
            <person name="Angiuoli S.V."/>
            <person name="Creasy T."/>
            <person name="Amedeo P."/>
            <person name="Haas B."/>
            <person name="El-Sayed N.M."/>
            <person name="Wortman J.R."/>
            <person name="Feldblyum T."/>
            <person name="Tallon L."/>
            <person name="Schatz M."/>
            <person name="Shumway M."/>
            <person name="Koo H."/>
            <person name="Salzberg S.L."/>
            <person name="Schobel S."/>
            <person name="Pertea M."/>
            <person name="Pop M."/>
            <person name="White O."/>
            <person name="Barton G.J."/>
            <person name="Carlow C.K."/>
            <person name="Crawford M.J."/>
            <person name="Daub J."/>
            <person name="Dimmic M.W."/>
            <person name="Estes C.F."/>
            <person name="Foster J.M."/>
            <person name="Ganatra M."/>
            <person name="Gregory W.F."/>
            <person name="Johnson N.M."/>
            <person name="Jin J."/>
            <person name="Komuniecki R."/>
            <person name="Korf I."/>
            <person name="Kumar S."/>
            <person name="Laney S."/>
            <person name="Li B.W."/>
            <person name="Li W."/>
            <person name="Lindblom T.H."/>
            <person name="Lustigman S."/>
            <person name="Ma D."/>
            <person name="Maina C.V."/>
            <person name="Martin D.M."/>
            <person name="McCarter J.P."/>
            <person name="McReynolds L."/>
            <person name="Mitreva M."/>
            <person name="Nutman T.B."/>
            <person name="Parkinson J."/>
            <person name="Peregrin-Alvarez J.M."/>
            <person name="Poole C."/>
            <person name="Ren Q."/>
            <person name="Saunders L."/>
            <person name="Sluder A.E."/>
            <person name="Smith K."/>
            <person name="Stanke M."/>
            <person name="Unnasch T.R."/>
            <person name="Ware J."/>
            <person name="Wei A.D."/>
            <person name="Weil G."/>
            <person name="Williams D.J."/>
            <person name="Zhang Y."/>
            <person name="Williams S.A."/>
            <person name="Fraser-Liggett C."/>
            <person name="Slatko B."/>
            <person name="Blaxter M.L."/>
            <person name="Scott A.L."/>
        </authorList>
    </citation>
    <scope>NUCLEOTIDE SEQUENCE</scope>
    <source>
        <strain evidence="2">FR3</strain>
    </source>
</reference>
<feature type="chain" id="PRO_5013455605" evidence="1">
    <location>
        <begin position="27"/>
        <end position="65"/>
    </location>
</feature>
<dbReference type="AlphaFoldDB" id="A0A0J9XRJ7"/>
<proteinExistence type="predicted"/>
<evidence type="ECO:0000256" key="1">
    <source>
        <dbReference type="SAM" id="SignalP"/>
    </source>
</evidence>
<keyword evidence="1" id="KW-0732">Signal</keyword>
<name>A0A0J9XRJ7_BRUMA</name>
<dbReference type="EMBL" id="LN856907">
    <property type="protein sequence ID" value="CDP93818.1"/>
    <property type="molecule type" value="Genomic_DNA"/>
</dbReference>
<feature type="signal peptide" evidence="1">
    <location>
        <begin position="1"/>
        <end position="26"/>
    </location>
</feature>
<sequence length="65" mass="7333">MAAMTFHVTAAHPLLIIRSLWQMRLALPSLLAVPFPSKYFHRKQAQKAERCVSLSSVHYIGMSHG</sequence>
<evidence type="ECO:0000313" key="2">
    <source>
        <dbReference type="EMBL" id="CDP93818.1"/>
    </source>
</evidence>
<reference evidence="2" key="2">
    <citation type="submission" date="2012-12" db="EMBL/GenBank/DDBJ databases">
        <authorList>
            <person name="Gao Y.W."/>
            <person name="Fan S.T."/>
            <person name="Sun H.T."/>
            <person name="Wang Z."/>
            <person name="Gao X.L."/>
            <person name="Li Y.G."/>
            <person name="Wang T.C."/>
            <person name="Zhang K."/>
            <person name="Xu W.W."/>
            <person name="Yu Z.J."/>
            <person name="Xia X.Z."/>
        </authorList>
    </citation>
    <scope>NUCLEOTIDE SEQUENCE</scope>
    <source>
        <strain evidence="2">FR3</strain>
    </source>
</reference>
<organism evidence="2">
    <name type="scientific">Brugia malayi</name>
    <name type="common">Filarial nematode worm</name>
    <dbReference type="NCBI Taxonomy" id="6279"/>
    <lineage>
        <taxon>Eukaryota</taxon>
        <taxon>Metazoa</taxon>
        <taxon>Ecdysozoa</taxon>
        <taxon>Nematoda</taxon>
        <taxon>Chromadorea</taxon>
        <taxon>Rhabditida</taxon>
        <taxon>Spirurina</taxon>
        <taxon>Spiruromorpha</taxon>
        <taxon>Filarioidea</taxon>
        <taxon>Onchocercidae</taxon>
        <taxon>Brugia</taxon>
    </lineage>
</organism>
<gene>
    <name evidence="2" type="ORF">Bm370</name>
    <name evidence="2" type="ORF">BM_Bm370</name>
</gene>
<accession>A0A0J9XRJ7</accession>
<protein>
    <submittedName>
        <fullName evidence="2">Bm370</fullName>
    </submittedName>
</protein>